<evidence type="ECO:0000259" key="9">
    <source>
        <dbReference type="PROSITE" id="PS52029"/>
    </source>
</evidence>
<dbReference type="InterPro" id="IPR052905">
    <property type="entry name" value="LD-transpeptidase_YkuD-like"/>
</dbReference>
<dbReference type="GO" id="GO:0016740">
    <property type="term" value="F:transferase activity"/>
    <property type="evidence" value="ECO:0007669"/>
    <property type="project" value="UniProtKB-KW"/>
</dbReference>
<dbReference type="Gene3D" id="2.40.440.10">
    <property type="entry name" value="L,D-transpeptidase catalytic domain-like"/>
    <property type="match status" value="1"/>
</dbReference>
<sequence length="433" mass="46984">MREVASFGILGAIALGAACAAMPVAVKAQDFGTSCADVEAALPAVYMAQSAGALAAQEEREWTPEAAQALLELLATVADEGLNAADYRPEALRAALADGESERLDNVAGAIFGWLVQDLRDGRTPRSARRSFHVVDPDARLYPASALMARVKAGEDVGRVLASLDPVHPDYAALRDALGATPLEDVDRRRLIAANMDRWRWLPRDLGATHLLVNIPEFRLRLMVDGEITRSHRVIVGIPGRNATPQFSDQVEGIIFNPTWTVPQSIVVGEGLGRRVLNNPAWARSRGYVATRGANGYVSIVQQPGPQNALGIVKLDMPNPHAVFLHDTPAKQRFEEDYRALSHGCIRTQDVLELAFTLVTLNDNISREEAQAISDSGTYTRVPLAQAVPVHIAYFTMGVDENGEVTQFADLYDRDAPVLQSMAAPVSGRRLLN</sequence>
<dbReference type="Proteomes" id="UP000309389">
    <property type="component" value="Unassembled WGS sequence"/>
</dbReference>
<feature type="domain" description="L,D-TPase catalytic" evidence="9">
    <location>
        <begin position="209"/>
        <end position="368"/>
    </location>
</feature>
<dbReference type="EMBL" id="SSHH01000001">
    <property type="protein sequence ID" value="TIX51081.1"/>
    <property type="molecule type" value="Genomic_DNA"/>
</dbReference>
<keyword evidence="8" id="KW-0732">Signal</keyword>
<gene>
    <name evidence="10" type="ORF">E5222_00925</name>
</gene>
<keyword evidence="4 7" id="KW-0133">Cell shape</keyword>
<feature type="chain" id="PRO_5020896109" evidence="8">
    <location>
        <begin position="21"/>
        <end position="433"/>
    </location>
</feature>
<dbReference type="GO" id="GO:0071555">
    <property type="term" value="P:cell wall organization"/>
    <property type="evidence" value="ECO:0007669"/>
    <property type="project" value="UniProtKB-UniRule"/>
</dbReference>
<evidence type="ECO:0000256" key="7">
    <source>
        <dbReference type="PROSITE-ProRule" id="PRU01373"/>
    </source>
</evidence>
<feature type="active site" description="Nucleophile" evidence="7">
    <location>
        <position position="345"/>
    </location>
</feature>
<comment type="caution">
    <text evidence="10">The sequence shown here is derived from an EMBL/GenBank/DDBJ whole genome shotgun (WGS) entry which is preliminary data.</text>
</comment>
<evidence type="ECO:0000256" key="6">
    <source>
        <dbReference type="ARBA" id="ARBA00023316"/>
    </source>
</evidence>
<keyword evidence="11" id="KW-1185">Reference proteome</keyword>
<dbReference type="CDD" id="cd16913">
    <property type="entry name" value="YkuD_like"/>
    <property type="match status" value="1"/>
</dbReference>
<dbReference type="PROSITE" id="PS52029">
    <property type="entry name" value="LD_TPASE"/>
    <property type="match status" value="1"/>
</dbReference>
<dbReference type="OrthoDB" id="9778545at2"/>
<dbReference type="PROSITE" id="PS51257">
    <property type="entry name" value="PROKAR_LIPOPROTEIN"/>
    <property type="match status" value="1"/>
</dbReference>
<feature type="signal peptide" evidence="8">
    <location>
        <begin position="1"/>
        <end position="20"/>
    </location>
</feature>
<dbReference type="PANTHER" id="PTHR41533:SF2">
    <property type="entry name" value="BLR7131 PROTEIN"/>
    <property type="match status" value="1"/>
</dbReference>
<proteinExistence type="inferred from homology"/>
<keyword evidence="5 7" id="KW-0573">Peptidoglycan synthesis</keyword>
<dbReference type="Pfam" id="PF20142">
    <property type="entry name" value="Scaffold"/>
    <property type="match status" value="1"/>
</dbReference>
<evidence type="ECO:0000256" key="1">
    <source>
        <dbReference type="ARBA" id="ARBA00004752"/>
    </source>
</evidence>
<evidence type="ECO:0000256" key="8">
    <source>
        <dbReference type="SAM" id="SignalP"/>
    </source>
</evidence>
<dbReference type="UniPathway" id="UPA00219"/>
<dbReference type="SUPFAM" id="SSF141523">
    <property type="entry name" value="L,D-transpeptidase catalytic domain-like"/>
    <property type="match status" value="1"/>
</dbReference>
<dbReference type="PANTHER" id="PTHR41533">
    <property type="entry name" value="L,D-TRANSPEPTIDASE HI_1667-RELATED"/>
    <property type="match status" value="1"/>
</dbReference>
<reference evidence="10 11" key="1">
    <citation type="submission" date="2019-04" db="EMBL/GenBank/DDBJ databases">
        <title>Altererythrobacter aquimixticola sp. nov., isolated from sediment of junction between the ocean and a freshwater spring.</title>
        <authorList>
            <person name="Yoon J.-H."/>
        </authorList>
    </citation>
    <scope>NUCLEOTIDE SEQUENCE [LARGE SCALE GENOMIC DNA]</scope>
    <source>
        <strain evidence="10 11">SSKS-13</strain>
    </source>
</reference>
<dbReference type="InterPro" id="IPR045380">
    <property type="entry name" value="LD_TPept_scaffold_dom"/>
</dbReference>
<comment type="similarity">
    <text evidence="2">Belongs to the YkuD family.</text>
</comment>
<name>A0A4T3F2X7_9SPHN</name>
<organism evidence="10 11">
    <name type="scientific">Alteraurantiacibacter aquimixticola</name>
    <dbReference type="NCBI Taxonomy" id="2489173"/>
    <lineage>
        <taxon>Bacteria</taxon>
        <taxon>Pseudomonadati</taxon>
        <taxon>Pseudomonadota</taxon>
        <taxon>Alphaproteobacteria</taxon>
        <taxon>Sphingomonadales</taxon>
        <taxon>Erythrobacteraceae</taxon>
        <taxon>Alteraurantiacibacter</taxon>
    </lineage>
</organism>
<dbReference type="InterPro" id="IPR038063">
    <property type="entry name" value="Transpep_catalytic_dom"/>
</dbReference>
<feature type="active site" description="Proton donor/acceptor" evidence="7">
    <location>
        <position position="326"/>
    </location>
</feature>
<keyword evidence="6 7" id="KW-0961">Cell wall biogenesis/degradation</keyword>
<accession>A0A4T3F2X7</accession>
<evidence type="ECO:0000313" key="11">
    <source>
        <dbReference type="Proteomes" id="UP000309389"/>
    </source>
</evidence>
<dbReference type="GO" id="GO:0009252">
    <property type="term" value="P:peptidoglycan biosynthetic process"/>
    <property type="evidence" value="ECO:0007669"/>
    <property type="project" value="UniProtKB-UniPathway"/>
</dbReference>
<dbReference type="InterPro" id="IPR005490">
    <property type="entry name" value="LD_TPept_cat_dom"/>
</dbReference>
<evidence type="ECO:0000256" key="5">
    <source>
        <dbReference type="ARBA" id="ARBA00022984"/>
    </source>
</evidence>
<evidence type="ECO:0000313" key="10">
    <source>
        <dbReference type="EMBL" id="TIX51081.1"/>
    </source>
</evidence>
<dbReference type="GO" id="GO:0004180">
    <property type="term" value="F:carboxypeptidase activity"/>
    <property type="evidence" value="ECO:0007669"/>
    <property type="project" value="UniProtKB-ARBA"/>
</dbReference>
<dbReference type="Pfam" id="PF03734">
    <property type="entry name" value="YkuD"/>
    <property type="match status" value="1"/>
</dbReference>
<protein>
    <submittedName>
        <fullName evidence="10">L,D-transpeptidase</fullName>
    </submittedName>
</protein>
<evidence type="ECO:0000256" key="4">
    <source>
        <dbReference type="ARBA" id="ARBA00022960"/>
    </source>
</evidence>
<dbReference type="GO" id="GO:0008360">
    <property type="term" value="P:regulation of cell shape"/>
    <property type="evidence" value="ECO:0007669"/>
    <property type="project" value="UniProtKB-UniRule"/>
</dbReference>
<dbReference type="RefSeq" id="WP_136691658.1">
    <property type="nucleotide sequence ID" value="NZ_SSHH01000001.1"/>
</dbReference>
<evidence type="ECO:0000256" key="3">
    <source>
        <dbReference type="ARBA" id="ARBA00022679"/>
    </source>
</evidence>
<evidence type="ECO:0000256" key="2">
    <source>
        <dbReference type="ARBA" id="ARBA00005992"/>
    </source>
</evidence>
<keyword evidence="3" id="KW-0808">Transferase</keyword>
<comment type="pathway">
    <text evidence="1 7">Cell wall biogenesis; peptidoglycan biosynthesis.</text>
</comment>
<dbReference type="AlphaFoldDB" id="A0A4T3F2X7"/>